<dbReference type="Gene3D" id="2.60.120.1140">
    <property type="entry name" value="Protein of unknown function DUF192"/>
    <property type="match status" value="1"/>
</dbReference>
<accession>A0A060DFP6</accession>
<proteinExistence type="predicted"/>
<organism evidence="1 2">
    <name type="scientific">Azospirillum argentinense</name>
    <dbReference type="NCBI Taxonomy" id="2970906"/>
    <lineage>
        <taxon>Bacteria</taxon>
        <taxon>Pseudomonadati</taxon>
        <taxon>Pseudomonadota</taxon>
        <taxon>Alphaproteobacteria</taxon>
        <taxon>Rhodospirillales</taxon>
        <taxon>Azospirillaceae</taxon>
        <taxon>Azospirillum</taxon>
    </lineage>
</organism>
<dbReference type="Proteomes" id="UP000027186">
    <property type="component" value="Chromosome"/>
</dbReference>
<protein>
    <submittedName>
        <fullName evidence="1">Uncharacterized protein</fullName>
    </submittedName>
</protein>
<name>A0A060DFP6_9PROT</name>
<dbReference type="EMBL" id="CP007793">
    <property type="protein sequence ID" value="AIB11667.1"/>
    <property type="molecule type" value="Genomic_DNA"/>
</dbReference>
<dbReference type="KEGG" id="abq:ABAZ39_06510"/>
<dbReference type="PANTHER" id="PTHR37953:SF1">
    <property type="entry name" value="UPF0127 PROTEIN MJ1496"/>
    <property type="match status" value="1"/>
</dbReference>
<dbReference type="InterPro" id="IPR038695">
    <property type="entry name" value="Saro_0823-like_sf"/>
</dbReference>
<reference evidence="1 2" key="1">
    <citation type="journal article" date="2014" name="Genome Announc.">
        <title>Complete Genome Sequence of the Model Rhizosphere Strain Azospirillum brasilense Az39, Successfully Applied in Agriculture.</title>
        <authorList>
            <person name="Rivera D."/>
            <person name="Revale S."/>
            <person name="Molina R."/>
            <person name="Gualpa J."/>
            <person name="Puente M."/>
            <person name="Maroniche G."/>
            <person name="Paris G."/>
            <person name="Baker D."/>
            <person name="Clavijo B."/>
            <person name="McLay K."/>
            <person name="Spaepen S."/>
            <person name="Perticari A."/>
            <person name="Vazquez M."/>
            <person name="Wisniewski-Dye F."/>
            <person name="Watkins C."/>
            <person name="Martinez-Abarca F."/>
            <person name="Vanderleyden J."/>
            <person name="Cassan F."/>
        </authorList>
    </citation>
    <scope>NUCLEOTIDE SEQUENCE [LARGE SCALE GENOMIC DNA]</scope>
    <source>
        <strain evidence="1 2">Az39</strain>
    </source>
</reference>
<dbReference type="Pfam" id="PF02643">
    <property type="entry name" value="DUF192"/>
    <property type="match status" value="1"/>
</dbReference>
<evidence type="ECO:0000313" key="2">
    <source>
        <dbReference type="Proteomes" id="UP000027186"/>
    </source>
</evidence>
<sequence length="160" mass="16798">MIGRAVRGLLGGLLMGAAILLSALPAAALESFARSSLTVETAGGGKYRFDVELAETPAQQAQGLMFREKMAADSGMLFIYDRPQPASFWMKNTLIPLDMIFIGTDGRIVNIHANAVPQSLDAVNSAGPVKGILEINGGMSARLGIRPGDRVAHAAFGTAK</sequence>
<dbReference type="InterPro" id="IPR003795">
    <property type="entry name" value="DUF192"/>
</dbReference>
<dbReference type="PANTHER" id="PTHR37953">
    <property type="entry name" value="UPF0127 PROTEIN MJ1496"/>
    <property type="match status" value="1"/>
</dbReference>
<gene>
    <name evidence="1" type="ORF">ABAZ39_06510</name>
</gene>
<dbReference type="AlphaFoldDB" id="A0A060DFP6"/>
<evidence type="ECO:0000313" key="1">
    <source>
        <dbReference type="EMBL" id="AIB11667.1"/>
    </source>
</evidence>